<organism evidence="3 4">
    <name type="scientific">Seminavis robusta</name>
    <dbReference type="NCBI Taxonomy" id="568900"/>
    <lineage>
        <taxon>Eukaryota</taxon>
        <taxon>Sar</taxon>
        <taxon>Stramenopiles</taxon>
        <taxon>Ochrophyta</taxon>
        <taxon>Bacillariophyta</taxon>
        <taxon>Bacillariophyceae</taxon>
        <taxon>Bacillariophycidae</taxon>
        <taxon>Naviculales</taxon>
        <taxon>Naviculaceae</taxon>
        <taxon>Seminavis</taxon>
    </lineage>
</organism>
<feature type="region of interest" description="Disordered" evidence="1">
    <location>
        <begin position="103"/>
        <end position="122"/>
    </location>
</feature>
<sequence length="145" mass="16091">MESLAFLAVCMGQGSQADEEIPSSSITASQVSFSLQDIVAIPQDPHSIFAEHHDEDIQWVTTRPEFLNGTMVVPLLLLAFLVVSAVLLTILFADDDEENGMKDSLLPKHHTSSSSGSSRRQDVSIRIPIPRRRFVVLETIQEYEP</sequence>
<keyword evidence="2" id="KW-0472">Membrane</keyword>
<evidence type="ECO:0000256" key="2">
    <source>
        <dbReference type="SAM" id="Phobius"/>
    </source>
</evidence>
<dbReference type="AlphaFoldDB" id="A0A9N8HFF1"/>
<evidence type="ECO:0000313" key="4">
    <source>
        <dbReference type="Proteomes" id="UP001153069"/>
    </source>
</evidence>
<name>A0A9N8HFF1_9STRA</name>
<reference evidence="3" key="1">
    <citation type="submission" date="2020-06" db="EMBL/GenBank/DDBJ databases">
        <authorList>
            <consortium name="Plant Systems Biology data submission"/>
        </authorList>
    </citation>
    <scope>NUCLEOTIDE SEQUENCE</scope>
    <source>
        <strain evidence="3">D6</strain>
    </source>
</reference>
<gene>
    <name evidence="3" type="ORF">SEMRO_567_G167940.1</name>
</gene>
<proteinExistence type="predicted"/>
<accession>A0A9N8HFF1</accession>
<protein>
    <submittedName>
        <fullName evidence="3">Uncharacterized protein</fullName>
    </submittedName>
</protein>
<feature type="transmembrane region" description="Helical" evidence="2">
    <location>
        <begin position="71"/>
        <end position="93"/>
    </location>
</feature>
<keyword evidence="2" id="KW-1133">Transmembrane helix</keyword>
<dbReference type="Proteomes" id="UP001153069">
    <property type="component" value="Unassembled WGS sequence"/>
</dbReference>
<keyword evidence="2" id="KW-0812">Transmembrane</keyword>
<dbReference type="EMBL" id="CAICTM010000566">
    <property type="protein sequence ID" value="CAB9513023.1"/>
    <property type="molecule type" value="Genomic_DNA"/>
</dbReference>
<comment type="caution">
    <text evidence="3">The sequence shown here is derived from an EMBL/GenBank/DDBJ whole genome shotgun (WGS) entry which is preliminary data.</text>
</comment>
<evidence type="ECO:0000313" key="3">
    <source>
        <dbReference type="EMBL" id="CAB9513023.1"/>
    </source>
</evidence>
<evidence type="ECO:0000256" key="1">
    <source>
        <dbReference type="SAM" id="MobiDB-lite"/>
    </source>
</evidence>
<keyword evidence="4" id="KW-1185">Reference proteome</keyword>